<dbReference type="STRING" id="1182542.W9YI79"/>
<dbReference type="AlphaFoldDB" id="W9YI79"/>
<dbReference type="RefSeq" id="XP_007730353.1">
    <property type="nucleotide sequence ID" value="XM_007732163.1"/>
</dbReference>
<evidence type="ECO:0000313" key="1">
    <source>
        <dbReference type="EMBL" id="EXJ88956.1"/>
    </source>
</evidence>
<dbReference type="HOGENOM" id="CLU_059575_0_0_1"/>
<dbReference type="GeneID" id="19166153"/>
<dbReference type="EMBL" id="AMGY01000002">
    <property type="protein sequence ID" value="EXJ88956.1"/>
    <property type="molecule type" value="Genomic_DNA"/>
</dbReference>
<keyword evidence="2" id="KW-1185">Reference proteome</keyword>
<reference evidence="1 2" key="1">
    <citation type="submission" date="2013-03" db="EMBL/GenBank/DDBJ databases">
        <title>The Genome Sequence of Capronia epimyces CBS 606.96.</title>
        <authorList>
            <consortium name="The Broad Institute Genomics Platform"/>
            <person name="Cuomo C."/>
            <person name="de Hoog S."/>
            <person name="Gorbushina A."/>
            <person name="Walker B."/>
            <person name="Young S.K."/>
            <person name="Zeng Q."/>
            <person name="Gargeya S."/>
            <person name="Fitzgerald M."/>
            <person name="Haas B."/>
            <person name="Abouelleil A."/>
            <person name="Allen A.W."/>
            <person name="Alvarado L."/>
            <person name="Arachchi H.M."/>
            <person name="Berlin A.M."/>
            <person name="Chapman S.B."/>
            <person name="Gainer-Dewar J."/>
            <person name="Goldberg J."/>
            <person name="Griggs A."/>
            <person name="Gujja S."/>
            <person name="Hansen M."/>
            <person name="Howarth C."/>
            <person name="Imamovic A."/>
            <person name="Ireland A."/>
            <person name="Larimer J."/>
            <person name="McCowan C."/>
            <person name="Murphy C."/>
            <person name="Pearson M."/>
            <person name="Poon T.W."/>
            <person name="Priest M."/>
            <person name="Roberts A."/>
            <person name="Saif S."/>
            <person name="Shea T."/>
            <person name="Sisk P."/>
            <person name="Sykes S."/>
            <person name="Wortman J."/>
            <person name="Nusbaum C."/>
            <person name="Birren B."/>
        </authorList>
    </citation>
    <scope>NUCLEOTIDE SEQUENCE [LARGE SCALE GENOMIC DNA]</scope>
    <source>
        <strain evidence="1 2">CBS 606.96</strain>
    </source>
</reference>
<dbReference type="OrthoDB" id="4158477at2759"/>
<organism evidence="1 2">
    <name type="scientific">Capronia epimyces CBS 606.96</name>
    <dbReference type="NCBI Taxonomy" id="1182542"/>
    <lineage>
        <taxon>Eukaryota</taxon>
        <taxon>Fungi</taxon>
        <taxon>Dikarya</taxon>
        <taxon>Ascomycota</taxon>
        <taxon>Pezizomycotina</taxon>
        <taxon>Eurotiomycetes</taxon>
        <taxon>Chaetothyriomycetidae</taxon>
        <taxon>Chaetothyriales</taxon>
        <taxon>Herpotrichiellaceae</taxon>
        <taxon>Capronia</taxon>
    </lineage>
</organism>
<feature type="non-terminal residue" evidence="1">
    <location>
        <position position="306"/>
    </location>
</feature>
<evidence type="ECO:0000313" key="2">
    <source>
        <dbReference type="Proteomes" id="UP000019478"/>
    </source>
</evidence>
<sequence>MKLSESVVVKTALALLATDGVFGIHLATIEPCPSATSLSLVPITVSTQYQPVSTCDPTTACIKGKCSTIYPFTTYPYVSTVVPCAWNGTTTQTTTVTDVTQPFRASEHLETITKVTAVPSTKRDWVDWFQNKRPTIRRDTTLYETVTRRAIAPFNEIGPLPVPGWNGSGLCKECEDQGDGRSQLLDVVECRSGVDELGHNFEKCVEWYETLVEQPSTAVTAQALCSSRGKIPHAGAYTWTFPQVAPPVTVTGSPETVTVTVTVDGRPSILVRPNVQTLSGQPWNAYITKSFSGPTTFSFNVYVTKV</sequence>
<comment type="caution">
    <text evidence="1">The sequence shown here is derived from an EMBL/GenBank/DDBJ whole genome shotgun (WGS) entry which is preliminary data.</text>
</comment>
<accession>W9YI79</accession>
<proteinExistence type="predicted"/>
<protein>
    <submittedName>
        <fullName evidence="1">Uncharacterized protein</fullName>
    </submittedName>
</protein>
<name>W9YI79_9EURO</name>
<dbReference type="Proteomes" id="UP000019478">
    <property type="component" value="Unassembled WGS sequence"/>
</dbReference>
<gene>
    <name evidence="1" type="ORF">A1O3_02020</name>
</gene>